<evidence type="ECO:0000256" key="2">
    <source>
        <dbReference type="ARBA" id="ARBA00023125"/>
    </source>
</evidence>
<feature type="domain" description="HTH cro/C1-type" evidence="4">
    <location>
        <begin position="19"/>
        <end position="73"/>
    </location>
</feature>
<organism evidence="5 6">
    <name type="scientific">Marinicauda algicola</name>
    <dbReference type="NCBI Taxonomy" id="2029849"/>
    <lineage>
        <taxon>Bacteria</taxon>
        <taxon>Pseudomonadati</taxon>
        <taxon>Pseudomonadota</taxon>
        <taxon>Alphaproteobacteria</taxon>
        <taxon>Maricaulales</taxon>
        <taxon>Maricaulaceae</taxon>
        <taxon>Marinicauda</taxon>
    </lineage>
</organism>
<gene>
    <name evidence="5" type="ORF">E5163_04160</name>
</gene>
<dbReference type="InterPro" id="IPR001387">
    <property type="entry name" value="Cro/C1-type_HTH"/>
</dbReference>
<dbReference type="PANTHER" id="PTHR46797:SF23">
    <property type="entry name" value="HTH-TYPE TRANSCRIPTIONAL REGULATOR SUTR"/>
    <property type="match status" value="1"/>
</dbReference>
<keyword evidence="1" id="KW-0805">Transcription regulation</keyword>
<evidence type="ECO:0000313" key="6">
    <source>
        <dbReference type="Proteomes" id="UP000308054"/>
    </source>
</evidence>
<dbReference type="InterPro" id="IPR050807">
    <property type="entry name" value="TransReg_Diox_bact_type"/>
</dbReference>
<keyword evidence="3" id="KW-0804">Transcription</keyword>
<keyword evidence="6" id="KW-1185">Reference proteome</keyword>
<reference evidence="5 6" key="1">
    <citation type="journal article" date="2017" name="Int. J. Syst. Evol. Microbiol.">
        <title>Marinicauda algicola sp. nov., isolated from a marine red alga Rhodosorus marinus.</title>
        <authorList>
            <person name="Jeong S.E."/>
            <person name="Jeon S.H."/>
            <person name="Chun B.H."/>
            <person name="Kim D.W."/>
            <person name="Jeon C.O."/>
        </authorList>
    </citation>
    <scope>NUCLEOTIDE SEQUENCE [LARGE SCALE GENOMIC DNA]</scope>
    <source>
        <strain evidence="5 6">JCM 31718</strain>
    </source>
</reference>
<name>A0A4S2H4I5_9PROT</name>
<dbReference type="Proteomes" id="UP000308054">
    <property type="component" value="Unassembled WGS sequence"/>
</dbReference>
<dbReference type="Gene3D" id="1.10.260.40">
    <property type="entry name" value="lambda repressor-like DNA-binding domains"/>
    <property type="match status" value="1"/>
</dbReference>
<dbReference type="OrthoDB" id="9797172at2"/>
<dbReference type="CDD" id="cd00093">
    <property type="entry name" value="HTH_XRE"/>
    <property type="match status" value="1"/>
</dbReference>
<comment type="caution">
    <text evidence="5">The sequence shown here is derived from an EMBL/GenBank/DDBJ whole genome shotgun (WGS) entry which is preliminary data.</text>
</comment>
<dbReference type="GO" id="GO:0003700">
    <property type="term" value="F:DNA-binding transcription factor activity"/>
    <property type="evidence" value="ECO:0007669"/>
    <property type="project" value="TreeGrafter"/>
</dbReference>
<evidence type="ECO:0000313" key="5">
    <source>
        <dbReference type="EMBL" id="TGY90328.1"/>
    </source>
</evidence>
<dbReference type="PROSITE" id="PS50943">
    <property type="entry name" value="HTH_CROC1"/>
    <property type="match status" value="1"/>
</dbReference>
<dbReference type="PANTHER" id="PTHR46797">
    <property type="entry name" value="HTH-TYPE TRANSCRIPTIONAL REGULATOR"/>
    <property type="match status" value="1"/>
</dbReference>
<dbReference type="Pfam" id="PF01381">
    <property type="entry name" value="HTH_3"/>
    <property type="match status" value="1"/>
</dbReference>
<proteinExistence type="predicted"/>
<evidence type="ECO:0000256" key="1">
    <source>
        <dbReference type="ARBA" id="ARBA00023015"/>
    </source>
</evidence>
<sequence>MKVNPRAKDPVDRHVGERIRLRRESLNISQRELSRRLGLTPSQIDNYERGVNKIGAGRLWVLSDALDVSVNDFFEGLVRDDDEQGRPKFPAADFITDTPGPDTPEWAKLVRAFVRIGDRGVRRSLIALVRTIASEEAEGRADQEVGTS</sequence>
<protein>
    <submittedName>
        <fullName evidence="5">XRE family transcriptional regulator</fullName>
    </submittedName>
</protein>
<dbReference type="EMBL" id="SRXW01000001">
    <property type="protein sequence ID" value="TGY90328.1"/>
    <property type="molecule type" value="Genomic_DNA"/>
</dbReference>
<dbReference type="GO" id="GO:0003677">
    <property type="term" value="F:DNA binding"/>
    <property type="evidence" value="ECO:0007669"/>
    <property type="project" value="UniProtKB-KW"/>
</dbReference>
<dbReference type="InterPro" id="IPR010982">
    <property type="entry name" value="Lambda_DNA-bd_dom_sf"/>
</dbReference>
<dbReference type="GO" id="GO:0005829">
    <property type="term" value="C:cytosol"/>
    <property type="evidence" value="ECO:0007669"/>
    <property type="project" value="TreeGrafter"/>
</dbReference>
<dbReference type="RefSeq" id="WP_135994826.1">
    <property type="nucleotide sequence ID" value="NZ_CP071057.1"/>
</dbReference>
<evidence type="ECO:0000256" key="3">
    <source>
        <dbReference type="ARBA" id="ARBA00023163"/>
    </source>
</evidence>
<evidence type="ECO:0000259" key="4">
    <source>
        <dbReference type="PROSITE" id="PS50943"/>
    </source>
</evidence>
<accession>A0A4S2H4I5</accession>
<keyword evidence="2" id="KW-0238">DNA-binding</keyword>
<dbReference type="AlphaFoldDB" id="A0A4S2H4I5"/>
<dbReference type="SMART" id="SM00530">
    <property type="entry name" value="HTH_XRE"/>
    <property type="match status" value="1"/>
</dbReference>
<dbReference type="SUPFAM" id="SSF47413">
    <property type="entry name" value="lambda repressor-like DNA-binding domains"/>
    <property type="match status" value="1"/>
</dbReference>